<sequence length="118" mass="13844">MDLASDICYGSRPKIEKELPELFKQLINKCWDTEQINRPSASVLLEIFNNWIIDLNDLNSELNMQIKKYKTENIAFLQHKKWPNTFYTSRLFNSSNLPKFDNSSQLPTFPISAFQVPE</sequence>
<dbReference type="InterPro" id="IPR011009">
    <property type="entry name" value="Kinase-like_dom_sf"/>
</dbReference>
<dbReference type="SUPFAM" id="SSF56112">
    <property type="entry name" value="Protein kinase-like (PK-like)"/>
    <property type="match status" value="1"/>
</dbReference>
<accession>A0ABN7WBQ5</accession>
<dbReference type="Proteomes" id="UP000789901">
    <property type="component" value="Unassembled WGS sequence"/>
</dbReference>
<name>A0ABN7WBQ5_GIGMA</name>
<evidence type="ECO:0000313" key="1">
    <source>
        <dbReference type="EMBL" id="CAG8825475.1"/>
    </source>
</evidence>
<gene>
    <name evidence="1" type="ORF">GMARGA_LOCUS28856</name>
</gene>
<protein>
    <submittedName>
        <fullName evidence="1">44320_t:CDS:1</fullName>
    </submittedName>
</protein>
<comment type="caution">
    <text evidence="1">The sequence shown here is derived from an EMBL/GenBank/DDBJ whole genome shotgun (WGS) entry which is preliminary data.</text>
</comment>
<proteinExistence type="predicted"/>
<reference evidence="1 2" key="1">
    <citation type="submission" date="2021-06" db="EMBL/GenBank/DDBJ databases">
        <authorList>
            <person name="Kallberg Y."/>
            <person name="Tangrot J."/>
            <person name="Rosling A."/>
        </authorList>
    </citation>
    <scope>NUCLEOTIDE SEQUENCE [LARGE SCALE GENOMIC DNA]</scope>
    <source>
        <strain evidence="1 2">120-4 pot B 10/14</strain>
    </source>
</reference>
<organism evidence="1 2">
    <name type="scientific">Gigaspora margarita</name>
    <dbReference type="NCBI Taxonomy" id="4874"/>
    <lineage>
        <taxon>Eukaryota</taxon>
        <taxon>Fungi</taxon>
        <taxon>Fungi incertae sedis</taxon>
        <taxon>Mucoromycota</taxon>
        <taxon>Glomeromycotina</taxon>
        <taxon>Glomeromycetes</taxon>
        <taxon>Diversisporales</taxon>
        <taxon>Gigasporaceae</taxon>
        <taxon>Gigaspora</taxon>
    </lineage>
</organism>
<keyword evidence="2" id="KW-1185">Reference proteome</keyword>
<evidence type="ECO:0000313" key="2">
    <source>
        <dbReference type="Proteomes" id="UP000789901"/>
    </source>
</evidence>
<dbReference type="EMBL" id="CAJVQB010037691">
    <property type="protein sequence ID" value="CAG8825475.1"/>
    <property type="molecule type" value="Genomic_DNA"/>
</dbReference>
<dbReference type="Gene3D" id="1.10.510.10">
    <property type="entry name" value="Transferase(Phosphotransferase) domain 1"/>
    <property type="match status" value="1"/>
</dbReference>